<accession>A0A834SR08</accession>
<feature type="compositionally biased region" description="Low complexity" evidence="1">
    <location>
        <begin position="10"/>
        <end position="33"/>
    </location>
</feature>
<feature type="compositionally biased region" description="Polar residues" evidence="1">
    <location>
        <begin position="55"/>
        <end position="64"/>
    </location>
</feature>
<evidence type="ECO:0000313" key="2">
    <source>
        <dbReference type="EMBL" id="KAF7808212.1"/>
    </source>
</evidence>
<keyword evidence="3" id="KW-1185">Reference proteome</keyword>
<comment type="caution">
    <text evidence="2">The sequence shown here is derived from an EMBL/GenBank/DDBJ whole genome shotgun (WGS) entry which is preliminary data.</text>
</comment>
<evidence type="ECO:0000256" key="1">
    <source>
        <dbReference type="SAM" id="MobiDB-lite"/>
    </source>
</evidence>
<protein>
    <submittedName>
        <fullName evidence="2">Uncharacterized protein</fullName>
    </submittedName>
</protein>
<reference evidence="2" key="1">
    <citation type="submission" date="2020-09" db="EMBL/GenBank/DDBJ databases">
        <title>Genome-Enabled Discovery of Anthraquinone Biosynthesis in Senna tora.</title>
        <authorList>
            <person name="Kang S.-H."/>
            <person name="Pandey R.P."/>
            <person name="Lee C.-M."/>
            <person name="Sim J.-S."/>
            <person name="Jeong J.-T."/>
            <person name="Choi B.-S."/>
            <person name="Jung M."/>
            <person name="Ginzburg D."/>
            <person name="Zhao K."/>
            <person name="Won S.Y."/>
            <person name="Oh T.-J."/>
            <person name="Yu Y."/>
            <person name="Kim N.-H."/>
            <person name="Lee O.R."/>
            <person name="Lee T.-H."/>
            <person name="Bashyal P."/>
            <person name="Kim T.-S."/>
            <person name="Lee W.-H."/>
            <person name="Kawkins C."/>
            <person name="Kim C.-K."/>
            <person name="Kim J.S."/>
            <person name="Ahn B.O."/>
            <person name="Rhee S.Y."/>
            <person name="Sohng J.K."/>
        </authorList>
    </citation>
    <scope>NUCLEOTIDE SEQUENCE</scope>
    <source>
        <tissue evidence="2">Leaf</tissue>
    </source>
</reference>
<evidence type="ECO:0000313" key="3">
    <source>
        <dbReference type="Proteomes" id="UP000634136"/>
    </source>
</evidence>
<sequence>MCPQIQDTALQPQQIDDPPQILPDLDPNLQPNQTLDSARPLQVYSRRKVPPPTSEPVQSSSSELQDVEVNNSSNPPSNDYDIPIALRKANCDEIRKAMYLILIC</sequence>
<dbReference type="AlphaFoldDB" id="A0A834SR08"/>
<name>A0A834SR08_9FABA</name>
<dbReference type="EMBL" id="JAAIUW010000011">
    <property type="protein sequence ID" value="KAF7808212.1"/>
    <property type="molecule type" value="Genomic_DNA"/>
</dbReference>
<proteinExistence type="predicted"/>
<feature type="region of interest" description="Disordered" evidence="1">
    <location>
        <begin position="1"/>
        <end position="82"/>
    </location>
</feature>
<organism evidence="2 3">
    <name type="scientific">Senna tora</name>
    <dbReference type="NCBI Taxonomy" id="362788"/>
    <lineage>
        <taxon>Eukaryota</taxon>
        <taxon>Viridiplantae</taxon>
        <taxon>Streptophyta</taxon>
        <taxon>Embryophyta</taxon>
        <taxon>Tracheophyta</taxon>
        <taxon>Spermatophyta</taxon>
        <taxon>Magnoliopsida</taxon>
        <taxon>eudicotyledons</taxon>
        <taxon>Gunneridae</taxon>
        <taxon>Pentapetalae</taxon>
        <taxon>rosids</taxon>
        <taxon>fabids</taxon>
        <taxon>Fabales</taxon>
        <taxon>Fabaceae</taxon>
        <taxon>Caesalpinioideae</taxon>
        <taxon>Cassia clade</taxon>
        <taxon>Senna</taxon>
    </lineage>
</organism>
<dbReference type="Proteomes" id="UP000634136">
    <property type="component" value="Unassembled WGS sequence"/>
</dbReference>
<gene>
    <name evidence="2" type="ORF">G2W53_034955</name>
</gene>